<dbReference type="GO" id="GO:0070401">
    <property type="term" value="F:NADP+ binding"/>
    <property type="evidence" value="ECO:0007669"/>
    <property type="project" value="UniProtKB-ARBA"/>
</dbReference>
<evidence type="ECO:0000313" key="11">
    <source>
        <dbReference type="EMBL" id="ERJ13574.1"/>
    </source>
</evidence>
<name>U2FRI6_9MOLU</name>
<comment type="function">
    <text evidence="7 8">Key enzyme in folate metabolism. Catalyzes an essential reaction for de novo glycine and purine synthesis, and for DNA precursor synthesis.</text>
</comment>
<dbReference type="PROSITE" id="PS51330">
    <property type="entry name" value="DHFR_2"/>
    <property type="match status" value="1"/>
</dbReference>
<dbReference type="RefSeq" id="WP_008826323.1">
    <property type="nucleotide sequence ID" value="NZ_AFNU02000001.1"/>
</dbReference>
<dbReference type="FunCoup" id="U2FRI6">
    <property type="interactions" value="210"/>
</dbReference>
<evidence type="ECO:0000256" key="6">
    <source>
        <dbReference type="ARBA" id="ARBA00023002"/>
    </source>
</evidence>
<protein>
    <recommendedName>
        <fullName evidence="3 8">Dihydrofolate reductase</fullName>
        <ecNumber evidence="3 8">1.5.1.3</ecNumber>
    </recommendedName>
</protein>
<evidence type="ECO:0000256" key="4">
    <source>
        <dbReference type="ARBA" id="ARBA00022563"/>
    </source>
</evidence>
<evidence type="ECO:0000256" key="9">
    <source>
        <dbReference type="RuleBase" id="RU004474"/>
    </source>
</evidence>
<evidence type="ECO:0000313" key="12">
    <source>
        <dbReference type="Proteomes" id="UP000005707"/>
    </source>
</evidence>
<dbReference type="STRING" id="1033810.HLPCO_000240"/>
<dbReference type="GO" id="GO:0046655">
    <property type="term" value="P:folic acid metabolic process"/>
    <property type="evidence" value="ECO:0007669"/>
    <property type="project" value="TreeGrafter"/>
</dbReference>
<dbReference type="FunFam" id="3.40.430.10:FF:000001">
    <property type="entry name" value="Dihydrofolate reductase"/>
    <property type="match status" value="1"/>
</dbReference>
<keyword evidence="12" id="KW-1185">Reference proteome</keyword>
<comment type="catalytic activity">
    <reaction evidence="8">
        <text>(6S)-5,6,7,8-tetrahydrofolate + NADP(+) = 7,8-dihydrofolate + NADPH + H(+)</text>
        <dbReference type="Rhea" id="RHEA:15009"/>
        <dbReference type="ChEBI" id="CHEBI:15378"/>
        <dbReference type="ChEBI" id="CHEBI:57451"/>
        <dbReference type="ChEBI" id="CHEBI:57453"/>
        <dbReference type="ChEBI" id="CHEBI:57783"/>
        <dbReference type="ChEBI" id="CHEBI:58349"/>
        <dbReference type="EC" id="1.5.1.3"/>
    </reaction>
</comment>
<evidence type="ECO:0000256" key="5">
    <source>
        <dbReference type="ARBA" id="ARBA00022857"/>
    </source>
</evidence>
<feature type="domain" description="DHFR" evidence="10">
    <location>
        <begin position="1"/>
        <end position="162"/>
    </location>
</feature>
<reference evidence="11 12" key="2">
    <citation type="journal article" date="2013" name="PLoS ONE">
        <title>INDIGO - INtegrated Data Warehouse of MIcrobial GenOmes with Examples from the Red Sea Extremophiles.</title>
        <authorList>
            <person name="Alam I."/>
            <person name="Antunes A."/>
            <person name="Kamau A.A."/>
            <person name="Ba Alawi W."/>
            <person name="Kalkatawi M."/>
            <person name="Stingl U."/>
            <person name="Bajic V.B."/>
        </authorList>
    </citation>
    <scope>NUCLEOTIDE SEQUENCE [LARGE SCALE GENOMIC DNA]</scope>
    <source>
        <strain evidence="11 12">SSD-17B</strain>
    </source>
</reference>
<dbReference type="PIRSF" id="PIRSF000194">
    <property type="entry name" value="DHFR"/>
    <property type="match status" value="1"/>
</dbReference>
<dbReference type="GO" id="GO:0046452">
    <property type="term" value="P:dihydrofolate metabolic process"/>
    <property type="evidence" value="ECO:0007669"/>
    <property type="project" value="TreeGrafter"/>
</dbReference>
<dbReference type="InterPro" id="IPR017925">
    <property type="entry name" value="DHFR_CS"/>
</dbReference>
<comment type="similarity">
    <text evidence="2 8 9">Belongs to the dihydrofolate reductase family.</text>
</comment>
<comment type="caution">
    <text evidence="11">The sequence shown here is derived from an EMBL/GenBank/DDBJ whole genome shotgun (WGS) entry which is preliminary data.</text>
</comment>
<evidence type="ECO:0000259" key="10">
    <source>
        <dbReference type="PROSITE" id="PS51330"/>
    </source>
</evidence>
<keyword evidence="6 8" id="KW-0560">Oxidoreductase</keyword>
<accession>U2FRI6</accession>
<dbReference type="OrthoDB" id="9804315at2"/>
<proteinExistence type="inferred from homology"/>
<evidence type="ECO:0000256" key="1">
    <source>
        <dbReference type="ARBA" id="ARBA00004903"/>
    </source>
</evidence>
<dbReference type="InterPro" id="IPR001796">
    <property type="entry name" value="DHFR_dom"/>
</dbReference>
<evidence type="ECO:0000256" key="8">
    <source>
        <dbReference type="PIRNR" id="PIRNR000194"/>
    </source>
</evidence>
<gene>
    <name evidence="11" type="primary">folA</name>
    <name evidence="11" type="ORF">HLPCO_000240</name>
</gene>
<dbReference type="EC" id="1.5.1.3" evidence="3 8"/>
<dbReference type="Gene3D" id="3.40.430.10">
    <property type="entry name" value="Dihydrofolate Reductase, subunit A"/>
    <property type="match status" value="1"/>
</dbReference>
<dbReference type="PANTHER" id="PTHR48069:SF3">
    <property type="entry name" value="DIHYDROFOLATE REDUCTASE"/>
    <property type="match status" value="1"/>
</dbReference>
<dbReference type="SUPFAM" id="SSF53597">
    <property type="entry name" value="Dihydrofolate reductase-like"/>
    <property type="match status" value="1"/>
</dbReference>
<comment type="pathway">
    <text evidence="1 8">Cofactor biosynthesis; tetrahydrofolate biosynthesis; 5,6,7,8-tetrahydrofolate from 7,8-dihydrofolate: step 1/1.</text>
</comment>
<evidence type="ECO:0000256" key="3">
    <source>
        <dbReference type="ARBA" id="ARBA00012856"/>
    </source>
</evidence>
<keyword evidence="4 8" id="KW-0554">One-carbon metabolism</keyword>
<dbReference type="Pfam" id="PF00186">
    <property type="entry name" value="DHFR_1"/>
    <property type="match status" value="1"/>
</dbReference>
<dbReference type="InParanoid" id="U2FRI6"/>
<dbReference type="eggNOG" id="COG0262">
    <property type="taxonomic scope" value="Bacteria"/>
</dbReference>
<dbReference type="AlphaFoldDB" id="U2FRI6"/>
<dbReference type="UniPathway" id="UPA00077">
    <property type="reaction ID" value="UER00158"/>
</dbReference>
<dbReference type="InterPro" id="IPR012259">
    <property type="entry name" value="DHFR"/>
</dbReference>
<dbReference type="PANTHER" id="PTHR48069">
    <property type="entry name" value="DIHYDROFOLATE REDUCTASE"/>
    <property type="match status" value="1"/>
</dbReference>
<dbReference type="Proteomes" id="UP000005707">
    <property type="component" value="Unassembled WGS sequence"/>
</dbReference>
<evidence type="ECO:0000256" key="2">
    <source>
        <dbReference type="ARBA" id="ARBA00009539"/>
    </source>
</evidence>
<dbReference type="GO" id="GO:0004146">
    <property type="term" value="F:dihydrofolate reductase activity"/>
    <property type="evidence" value="ECO:0007669"/>
    <property type="project" value="UniProtKB-EC"/>
</dbReference>
<dbReference type="PRINTS" id="PR00070">
    <property type="entry name" value="DHFR"/>
</dbReference>
<sequence>MLSIIVAFDQNRLIGKDNKMPWHFKEDLRYFKEVTIGHKVVMGRKTFESIVSYIGGPLPERDNIVLSRNLFPNDEVESFKSIDDFLNVYKDHDEEVFIIGGKTIYEQLLPFAKRLYITHIEQEYEGDTYFPNVNYDQYIKLNERQSGVLRFCVYERRIKDEQ</sequence>
<dbReference type="PROSITE" id="PS00075">
    <property type="entry name" value="DHFR_1"/>
    <property type="match status" value="1"/>
</dbReference>
<keyword evidence="5 8" id="KW-0521">NADP</keyword>
<dbReference type="GO" id="GO:0005829">
    <property type="term" value="C:cytosol"/>
    <property type="evidence" value="ECO:0007669"/>
    <property type="project" value="TreeGrafter"/>
</dbReference>
<dbReference type="GO" id="GO:0006730">
    <property type="term" value="P:one-carbon metabolic process"/>
    <property type="evidence" value="ECO:0007669"/>
    <property type="project" value="UniProtKB-KW"/>
</dbReference>
<evidence type="ECO:0000256" key="7">
    <source>
        <dbReference type="ARBA" id="ARBA00025067"/>
    </source>
</evidence>
<dbReference type="InterPro" id="IPR024072">
    <property type="entry name" value="DHFR-like_dom_sf"/>
</dbReference>
<dbReference type="GO" id="GO:0046654">
    <property type="term" value="P:tetrahydrofolate biosynthetic process"/>
    <property type="evidence" value="ECO:0007669"/>
    <property type="project" value="UniProtKB-UniPathway"/>
</dbReference>
<dbReference type="CDD" id="cd00209">
    <property type="entry name" value="DHFR"/>
    <property type="match status" value="1"/>
</dbReference>
<reference evidence="11 12" key="1">
    <citation type="journal article" date="2011" name="J. Bacteriol.">
        <title>Genome sequence of Haloplasma contractile, an unusual contractile bacterium from a deep-sea anoxic brine lake.</title>
        <authorList>
            <person name="Antunes A."/>
            <person name="Alam I."/>
            <person name="El Dorry H."/>
            <person name="Siam R."/>
            <person name="Robertson A."/>
            <person name="Bajic V.B."/>
            <person name="Stingl U."/>
        </authorList>
    </citation>
    <scope>NUCLEOTIDE SEQUENCE [LARGE SCALE GENOMIC DNA]</scope>
    <source>
        <strain evidence="11 12">SSD-17B</strain>
    </source>
</reference>
<dbReference type="EMBL" id="AFNU02000001">
    <property type="protein sequence ID" value="ERJ13574.1"/>
    <property type="molecule type" value="Genomic_DNA"/>
</dbReference>
<organism evidence="11 12">
    <name type="scientific">Haloplasma contractile SSD-17B</name>
    <dbReference type="NCBI Taxonomy" id="1033810"/>
    <lineage>
        <taxon>Bacteria</taxon>
        <taxon>Bacillati</taxon>
        <taxon>Mycoplasmatota</taxon>
        <taxon>Mollicutes</taxon>
        <taxon>Haloplasmatales</taxon>
        <taxon>Haloplasmataceae</taxon>
        <taxon>Haloplasma</taxon>
    </lineage>
</organism>